<dbReference type="EMBL" id="PCGW01000002">
    <property type="protein sequence ID" value="PHO21465.1"/>
    <property type="molecule type" value="Genomic_DNA"/>
</dbReference>
<proteinExistence type="inferred from homology"/>
<keyword evidence="3 4" id="KW-0732">Signal</keyword>
<dbReference type="Proteomes" id="UP000226080">
    <property type="component" value="Unassembled WGS sequence"/>
</dbReference>
<comment type="caution">
    <text evidence="6">The sequence shown here is derived from an EMBL/GenBank/DDBJ whole genome shotgun (WGS) entry which is preliminary data.</text>
</comment>
<comment type="similarity">
    <text evidence="2">Belongs to the bacterial solute-binding protein 2 family.</text>
</comment>
<dbReference type="PANTHER" id="PTHR46847:SF1">
    <property type="entry name" value="D-ALLOSE-BINDING PERIPLASMIC PROTEIN-RELATED"/>
    <property type="match status" value="1"/>
</dbReference>
<organism evidence="6 7">
    <name type="scientific">Aggregatibacter actinomycetemcomitans</name>
    <name type="common">Actinobacillus actinomycetemcomitans</name>
    <name type="synonym">Haemophilus actinomycetemcomitans</name>
    <dbReference type="NCBI Taxonomy" id="714"/>
    <lineage>
        <taxon>Bacteria</taxon>
        <taxon>Pseudomonadati</taxon>
        <taxon>Pseudomonadota</taxon>
        <taxon>Gammaproteobacteria</taxon>
        <taxon>Pasteurellales</taxon>
        <taxon>Pasteurellaceae</taxon>
        <taxon>Aggregatibacter</taxon>
    </lineage>
</organism>
<gene>
    <name evidence="6" type="ORF">CQR80_01730</name>
</gene>
<dbReference type="Gene3D" id="3.40.50.2300">
    <property type="match status" value="2"/>
</dbReference>
<comment type="subcellular location">
    <subcellularLocation>
        <location evidence="1">Cell envelope</location>
    </subcellularLocation>
</comment>
<accession>A0A2G1DSI5</accession>
<feature type="chain" id="PRO_5045113565" evidence="4">
    <location>
        <begin position="23"/>
        <end position="312"/>
    </location>
</feature>
<evidence type="ECO:0000256" key="2">
    <source>
        <dbReference type="ARBA" id="ARBA00007639"/>
    </source>
</evidence>
<feature type="signal peptide" evidence="4">
    <location>
        <begin position="1"/>
        <end position="22"/>
    </location>
</feature>
<protein>
    <submittedName>
        <fullName evidence="6">ATPase</fullName>
    </submittedName>
</protein>
<evidence type="ECO:0000256" key="4">
    <source>
        <dbReference type="SAM" id="SignalP"/>
    </source>
</evidence>
<evidence type="ECO:0000313" key="7">
    <source>
        <dbReference type="Proteomes" id="UP000226080"/>
    </source>
</evidence>
<sequence>MKKTLLALLCGGILLTSQAVIAKNVVIGAPMVAFSDKWQTYLQDAIREFDKTHDDVEIKLADANGDPARLLNDAETFIDQKVDALLVVPTDPNIVKVIGRKAKRAGIPLIIINRKPLDEDMQYVTSYVGSDEIEGGRIQAGFIVNTLKGNPAEAAILMGPLGQDAQIKRTQGNKEIFAQNKNIKIFTEQEGKWDRAKGLEIAENLLAANKNLNVVVSNNDEMAIGAVLAGRKLGLKDEDLIIVGLDATPDALDYLGKGLDATVFQSAAGQGAAGAEMAYFAAKGEKVPSVKWVPFELVTPDKKEEYQAKYKK</sequence>
<dbReference type="PANTHER" id="PTHR46847">
    <property type="entry name" value="D-ALLOSE-BINDING PERIPLASMIC PROTEIN-RELATED"/>
    <property type="match status" value="1"/>
</dbReference>
<evidence type="ECO:0000259" key="5">
    <source>
        <dbReference type="Pfam" id="PF13407"/>
    </source>
</evidence>
<name>A0A2G1DSI5_AGGAC</name>
<evidence type="ECO:0000313" key="6">
    <source>
        <dbReference type="EMBL" id="PHO21465.1"/>
    </source>
</evidence>
<dbReference type="SUPFAM" id="SSF53822">
    <property type="entry name" value="Periplasmic binding protein-like I"/>
    <property type="match status" value="1"/>
</dbReference>
<dbReference type="RefSeq" id="WP_099308882.1">
    <property type="nucleotide sequence ID" value="NZ_PCGV01000002.1"/>
</dbReference>
<evidence type="ECO:0000256" key="1">
    <source>
        <dbReference type="ARBA" id="ARBA00004196"/>
    </source>
</evidence>
<evidence type="ECO:0000256" key="3">
    <source>
        <dbReference type="ARBA" id="ARBA00022729"/>
    </source>
</evidence>
<feature type="domain" description="Periplasmic binding protein" evidence="5">
    <location>
        <begin position="33"/>
        <end position="286"/>
    </location>
</feature>
<keyword evidence="7" id="KW-1185">Reference proteome</keyword>
<reference evidence="6 7" key="1">
    <citation type="submission" date="2017-10" db="EMBL/GenBank/DDBJ databases">
        <title>Draft genome sequences of Aggregatibacter actinomycetemcomitans strains 310a and 310b.</title>
        <authorList>
            <person name="May A.C."/>
            <person name="Ohta H."/>
            <person name="Maeda H."/>
            <person name="Kokeguchi S."/>
            <person name="Cugini C."/>
        </authorList>
    </citation>
    <scope>NUCLEOTIDE SEQUENCE [LARGE SCALE GENOMIC DNA]</scope>
    <source>
        <strain evidence="6 7">310b</strain>
    </source>
</reference>
<dbReference type="Pfam" id="PF13407">
    <property type="entry name" value="Peripla_BP_4"/>
    <property type="match status" value="1"/>
</dbReference>
<dbReference type="InterPro" id="IPR028082">
    <property type="entry name" value="Peripla_BP_I"/>
</dbReference>
<dbReference type="InterPro" id="IPR025997">
    <property type="entry name" value="SBP_2_dom"/>
</dbReference>